<dbReference type="RefSeq" id="WP_175589380.1">
    <property type="nucleotide sequence ID" value="NZ_JABWGN010000004.1"/>
</dbReference>
<dbReference type="InterPro" id="IPR000835">
    <property type="entry name" value="HTH_MarR-typ"/>
</dbReference>
<dbReference type="Proteomes" id="UP000586042">
    <property type="component" value="Unassembled WGS sequence"/>
</dbReference>
<evidence type="ECO:0000313" key="5">
    <source>
        <dbReference type="EMBL" id="NUW31921.1"/>
    </source>
</evidence>
<dbReference type="PANTHER" id="PTHR33164">
    <property type="entry name" value="TRANSCRIPTIONAL REGULATOR, MARR FAMILY"/>
    <property type="match status" value="1"/>
</dbReference>
<evidence type="ECO:0000256" key="1">
    <source>
        <dbReference type="ARBA" id="ARBA00023015"/>
    </source>
</evidence>
<dbReference type="InterPro" id="IPR036388">
    <property type="entry name" value="WH-like_DNA-bd_sf"/>
</dbReference>
<evidence type="ECO:0000256" key="2">
    <source>
        <dbReference type="ARBA" id="ARBA00023125"/>
    </source>
</evidence>
<reference evidence="5 6" key="1">
    <citation type="submission" date="2020-06" db="EMBL/GenBank/DDBJ databases">
        <title>Nonomuraea sp. SMC257, a novel actinomycete isolated from soil.</title>
        <authorList>
            <person name="Chanama M."/>
        </authorList>
    </citation>
    <scope>NUCLEOTIDE SEQUENCE [LARGE SCALE GENOMIC DNA]</scope>
    <source>
        <strain evidence="5 6">SMC257</strain>
    </source>
</reference>
<dbReference type="Pfam" id="PF01047">
    <property type="entry name" value="MarR"/>
    <property type="match status" value="1"/>
</dbReference>
<dbReference type="AlphaFoldDB" id="A0A7Y6M2X1"/>
<evidence type="ECO:0000313" key="6">
    <source>
        <dbReference type="Proteomes" id="UP000586042"/>
    </source>
</evidence>
<dbReference type="SUPFAM" id="SSF46785">
    <property type="entry name" value="Winged helix' DNA-binding domain"/>
    <property type="match status" value="1"/>
</dbReference>
<name>A0A7Y6M2X1_9ACTN</name>
<keyword evidence="1" id="KW-0805">Transcription regulation</keyword>
<dbReference type="Gene3D" id="1.10.10.10">
    <property type="entry name" value="Winged helix-like DNA-binding domain superfamily/Winged helix DNA-binding domain"/>
    <property type="match status" value="1"/>
</dbReference>
<accession>A0A7Y6M2X1</accession>
<dbReference type="GO" id="GO:0003700">
    <property type="term" value="F:DNA-binding transcription factor activity"/>
    <property type="evidence" value="ECO:0007669"/>
    <property type="project" value="InterPro"/>
</dbReference>
<keyword evidence="3" id="KW-0804">Transcription</keyword>
<keyword evidence="2" id="KW-0238">DNA-binding</keyword>
<dbReference type="InterPro" id="IPR039422">
    <property type="entry name" value="MarR/SlyA-like"/>
</dbReference>
<keyword evidence="6" id="KW-1185">Reference proteome</keyword>
<dbReference type="EMBL" id="JABWGN010000004">
    <property type="protein sequence ID" value="NUW31921.1"/>
    <property type="molecule type" value="Genomic_DNA"/>
</dbReference>
<dbReference type="SMART" id="SM00347">
    <property type="entry name" value="HTH_MARR"/>
    <property type="match status" value="1"/>
</dbReference>
<dbReference type="GO" id="GO:0003677">
    <property type="term" value="F:DNA binding"/>
    <property type="evidence" value="ECO:0007669"/>
    <property type="project" value="UniProtKB-KW"/>
</dbReference>
<evidence type="ECO:0000259" key="4">
    <source>
        <dbReference type="PROSITE" id="PS50995"/>
    </source>
</evidence>
<organism evidence="5 6">
    <name type="scientific">Nonomuraea montanisoli</name>
    <dbReference type="NCBI Taxonomy" id="2741721"/>
    <lineage>
        <taxon>Bacteria</taxon>
        <taxon>Bacillati</taxon>
        <taxon>Actinomycetota</taxon>
        <taxon>Actinomycetes</taxon>
        <taxon>Streptosporangiales</taxon>
        <taxon>Streptosporangiaceae</taxon>
        <taxon>Nonomuraea</taxon>
    </lineage>
</organism>
<protein>
    <submittedName>
        <fullName evidence="5">MarR family transcriptional regulator</fullName>
    </submittedName>
</protein>
<dbReference type="PROSITE" id="PS50995">
    <property type="entry name" value="HTH_MARR_2"/>
    <property type="match status" value="1"/>
</dbReference>
<dbReference type="GO" id="GO:0006950">
    <property type="term" value="P:response to stress"/>
    <property type="evidence" value="ECO:0007669"/>
    <property type="project" value="TreeGrafter"/>
</dbReference>
<sequence>MSLTPDDSPGFLLWRTTLRWQRAVTAALEPFDLTHVQFVLLACAWWLNRQGGRPNQLSVARQAGTDVKMASQVLRKLEDKGLLVRETDPADTRAKLLRVTERGRELIERAVTEVERTDAAFFAAAPDRPSLVSTLRALAEEERR</sequence>
<dbReference type="InterPro" id="IPR036390">
    <property type="entry name" value="WH_DNA-bd_sf"/>
</dbReference>
<dbReference type="PANTHER" id="PTHR33164:SF64">
    <property type="entry name" value="TRANSCRIPTIONAL REGULATOR SLYA"/>
    <property type="match status" value="1"/>
</dbReference>
<proteinExistence type="predicted"/>
<gene>
    <name evidence="5" type="ORF">HTZ77_10845</name>
</gene>
<comment type="caution">
    <text evidence="5">The sequence shown here is derived from an EMBL/GenBank/DDBJ whole genome shotgun (WGS) entry which is preliminary data.</text>
</comment>
<evidence type="ECO:0000256" key="3">
    <source>
        <dbReference type="ARBA" id="ARBA00023163"/>
    </source>
</evidence>
<feature type="domain" description="HTH marR-type" evidence="4">
    <location>
        <begin position="1"/>
        <end position="144"/>
    </location>
</feature>